<feature type="signal peptide" evidence="5">
    <location>
        <begin position="1"/>
        <end position="17"/>
    </location>
</feature>
<feature type="domain" description="Insulin-like" evidence="6">
    <location>
        <begin position="25"/>
        <end position="94"/>
    </location>
</feature>
<evidence type="ECO:0000256" key="4">
    <source>
        <dbReference type="RuleBase" id="RU000406"/>
    </source>
</evidence>
<dbReference type="InterPro" id="IPR016179">
    <property type="entry name" value="Insulin-like"/>
</dbReference>
<dbReference type="SMART" id="SM00078">
    <property type="entry name" value="IlGF"/>
    <property type="match status" value="1"/>
</dbReference>
<accession>A0A6J2KMW2</accession>
<evidence type="ECO:0000256" key="2">
    <source>
        <dbReference type="ARBA" id="ARBA00022685"/>
    </source>
</evidence>
<dbReference type="PRINTS" id="PR00276">
    <property type="entry name" value="INSULINFAMLY"/>
</dbReference>
<evidence type="ECO:0000256" key="1">
    <source>
        <dbReference type="ARBA" id="ARBA00009034"/>
    </source>
</evidence>
<feature type="chain" id="PRO_5027074276" evidence="5">
    <location>
        <begin position="18"/>
        <end position="94"/>
    </location>
</feature>
<comment type="similarity">
    <text evidence="1 4">Belongs to the insulin family.</text>
</comment>
<dbReference type="InterPro" id="IPR022353">
    <property type="entry name" value="Insulin_CS"/>
</dbReference>
<dbReference type="Pfam" id="PF00049">
    <property type="entry name" value="Insulin"/>
    <property type="match status" value="1"/>
</dbReference>
<dbReference type="InterPro" id="IPR036438">
    <property type="entry name" value="Insulin-like_sf"/>
</dbReference>
<gene>
    <name evidence="8" type="primary">LOC114252556</name>
</gene>
<dbReference type="AlphaFoldDB" id="A0A6J2KMW2"/>
<dbReference type="InterPro" id="IPR022352">
    <property type="entry name" value="Ins/IGF/rlx"/>
</dbReference>
<keyword evidence="2" id="KW-0165">Cleavage on pair of basic residues</keyword>
<dbReference type="GeneID" id="114252556"/>
<evidence type="ECO:0000256" key="3">
    <source>
        <dbReference type="ARBA" id="ARBA00022729"/>
    </source>
</evidence>
<keyword evidence="3 5" id="KW-0732">Signal</keyword>
<dbReference type="Proteomes" id="UP000504629">
    <property type="component" value="Unplaced"/>
</dbReference>
<dbReference type="GO" id="GO:0005179">
    <property type="term" value="F:hormone activity"/>
    <property type="evidence" value="ECO:0007669"/>
    <property type="project" value="InterPro"/>
</dbReference>
<evidence type="ECO:0000256" key="5">
    <source>
        <dbReference type="SAM" id="SignalP"/>
    </source>
</evidence>
<reference evidence="8" key="1">
    <citation type="submission" date="2025-08" db="UniProtKB">
        <authorList>
            <consortium name="RefSeq"/>
        </authorList>
    </citation>
    <scope>IDENTIFICATION</scope>
    <source>
        <tissue evidence="8">Silk gland</tissue>
    </source>
</reference>
<dbReference type="GO" id="GO:0005576">
    <property type="term" value="C:extracellular region"/>
    <property type="evidence" value="ECO:0007669"/>
    <property type="project" value="UniProtKB-SubCell"/>
</dbReference>
<organism evidence="7 8">
    <name type="scientific">Bombyx mandarina</name>
    <name type="common">Wild silk moth</name>
    <name type="synonym">Wild silkworm</name>
    <dbReference type="NCBI Taxonomy" id="7092"/>
    <lineage>
        <taxon>Eukaryota</taxon>
        <taxon>Metazoa</taxon>
        <taxon>Ecdysozoa</taxon>
        <taxon>Arthropoda</taxon>
        <taxon>Hexapoda</taxon>
        <taxon>Insecta</taxon>
        <taxon>Pterygota</taxon>
        <taxon>Neoptera</taxon>
        <taxon>Endopterygota</taxon>
        <taxon>Lepidoptera</taxon>
        <taxon>Glossata</taxon>
        <taxon>Ditrysia</taxon>
        <taxon>Bombycoidea</taxon>
        <taxon>Bombycidae</taxon>
        <taxon>Bombycinae</taxon>
        <taxon>Bombyx</taxon>
    </lineage>
</organism>
<keyword evidence="7" id="KW-1185">Reference proteome</keyword>
<evidence type="ECO:0000313" key="7">
    <source>
        <dbReference type="Proteomes" id="UP000504629"/>
    </source>
</evidence>
<sequence length="94" mass="10757">MKTVLLIVLLLTMSTTALEQQKQARHYCGRFLALTLADLCWEYKRSDDSYYDGNNQDLTEPPSPQTAEHRIQKRGVADDCCLRACTLDVLLLYC</sequence>
<dbReference type="RefSeq" id="XP_028042883.1">
    <property type="nucleotide sequence ID" value="XM_028187082.1"/>
</dbReference>
<keyword evidence="4" id="KW-0964">Secreted</keyword>
<name>A0A6J2KMW2_BOMMA</name>
<dbReference type="Gene3D" id="1.10.100.10">
    <property type="entry name" value="Insulin-like"/>
    <property type="match status" value="1"/>
</dbReference>
<dbReference type="CDD" id="cd04366">
    <property type="entry name" value="IlGF_insulin_bombyxin_like"/>
    <property type="match status" value="1"/>
</dbReference>
<dbReference type="SUPFAM" id="SSF56994">
    <property type="entry name" value="Insulin-like"/>
    <property type="match status" value="1"/>
</dbReference>
<dbReference type="OrthoDB" id="10019596at2759"/>
<dbReference type="KEGG" id="bman:114252556"/>
<dbReference type="PROSITE" id="PS00262">
    <property type="entry name" value="INSULIN"/>
    <property type="match status" value="1"/>
</dbReference>
<comment type="subcellular location">
    <subcellularLocation>
        <location evidence="4">Secreted</location>
    </subcellularLocation>
</comment>
<evidence type="ECO:0000313" key="8">
    <source>
        <dbReference type="RefSeq" id="XP_028042883.1"/>
    </source>
</evidence>
<proteinExistence type="inferred from homology"/>
<evidence type="ECO:0000259" key="6">
    <source>
        <dbReference type="SMART" id="SM00078"/>
    </source>
</evidence>
<protein>
    <submittedName>
        <fullName evidence="8">Bombyxin E-1-like</fullName>
    </submittedName>
</protein>